<feature type="compositionally biased region" description="Polar residues" evidence="1">
    <location>
        <begin position="182"/>
        <end position="240"/>
    </location>
</feature>
<gene>
    <name evidence="2" type="ORF">EJ08DRAFT_644898</name>
</gene>
<keyword evidence="3" id="KW-1185">Reference proteome</keyword>
<feature type="compositionally biased region" description="Gly residues" evidence="1">
    <location>
        <begin position="135"/>
        <end position="150"/>
    </location>
</feature>
<feature type="compositionally biased region" description="Basic and acidic residues" evidence="1">
    <location>
        <begin position="107"/>
        <end position="118"/>
    </location>
</feature>
<dbReference type="PANTHER" id="PTHR39606:SF1">
    <property type="entry name" value="CELL SURFACE PROTEIN"/>
    <property type="match status" value="1"/>
</dbReference>
<protein>
    <submittedName>
        <fullName evidence="2">Uncharacterized protein</fullName>
    </submittedName>
</protein>
<evidence type="ECO:0000313" key="3">
    <source>
        <dbReference type="Proteomes" id="UP000800235"/>
    </source>
</evidence>
<dbReference type="PANTHER" id="PTHR39606">
    <property type="entry name" value="SURFACE PROTEIN, PUTATIVE-RELATED"/>
    <property type="match status" value="1"/>
</dbReference>
<feature type="compositionally biased region" description="Low complexity" evidence="1">
    <location>
        <begin position="76"/>
        <end position="95"/>
    </location>
</feature>
<name>A0A9P4U536_9PEZI</name>
<accession>A0A9P4U536</accession>
<dbReference type="EMBL" id="MU007010">
    <property type="protein sequence ID" value="KAF2436567.1"/>
    <property type="molecule type" value="Genomic_DNA"/>
</dbReference>
<reference evidence="2" key="1">
    <citation type="journal article" date="2020" name="Stud. Mycol.">
        <title>101 Dothideomycetes genomes: a test case for predicting lifestyles and emergence of pathogens.</title>
        <authorList>
            <person name="Haridas S."/>
            <person name="Albert R."/>
            <person name="Binder M."/>
            <person name="Bloem J."/>
            <person name="Labutti K."/>
            <person name="Salamov A."/>
            <person name="Andreopoulos B."/>
            <person name="Baker S."/>
            <person name="Barry K."/>
            <person name="Bills G."/>
            <person name="Bluhm B."/>
            <person name="Cannon C."/>
            <person name="Castanera R."/>
            <person name="Culley D."/>
            <person name="Daum C."/>
            <person name="Ezra D."/>
            <person name="Gonzalez J."/>
            <person name="Henrissat B."/>
            <person name="Kuo A."/>
            <person name="Liang C."/>
            <person name="Lipzen A."/>
            <person name="Lutzoni F."/>
            <person name="Magnuson J."/>
            <person name="Mondo S."/>
            <person name="Nolan M."/>
            <person name="Ohm R."/>
            <person name="Pangilinan J."/>
            <person name="Park H.-J."/>
            <person name="Ramirez L."/>
            <person name="Alfaro M."/>
            <person name="Sun H."/>
            <person name="Tritt A."/>
            <person name="Yoshinaga Y."/>
            <person name="Zwiers L.-H."/>
            <person name="Turgeon B."/>
            <person name="Goodwin S."/>
            <person name="Spatafora J."/>
            <person name="Crous P."/>
            <person name="Grigoriev I."/>
        </authorList>
    </citation>
    <scope>NUCLEOTIDE SEQUENCE</scope>
    <source>
        <strain evidence="2">CBS 130266</strain>
    </source>
</reference>
<feature type="region of interest" description="Disordered" evidence="1">
    <location>
        <begin position="44"/>
        <end position="316"/>
    </location>
</feature>
<feature type="compositionally biased region" description="Basic and acidic residues" evidence="1">
    <location>
        <begin position="286"/>
        <end position="309"/>
    </location>
</feature>
<sequence>MALLARTLPPPDHTTATLQIRLTRGISIQSNFVFGDTNICPSVDSDRDGSHNTGSGLPGSHSTHNTGSHNTGSGLTGSHNTHNTGTGSGFGSSNTAGPHSSNLANKADPRVDSDRDGSRNAGASNYGPGAHNTGSGIGSGNTHGGVGGVFNGNNGPHDTHTANVLDPRVDSDGSHHQGGLTGSHQQGGLTGSHQQGGLTGSHQQGGLTGSHQQGGLTGSHQQGGLTGSHQQGGLTGSHQQGGLPGTHQQGGLTGSHQQGGLTGSHQQGGQTGSHLDGPAPKTAGPHKSDMLNKLDPRVDSDRDGGKTIGKEPAPQY</sequence>
<proteinExistence type="predicted"/>
<feature type="compositionally biased region" description="Low complexity" evidence="1">
    <location>
        <begin position="245"/>
        <end position="275"/>
    </location>
</feature>
<dbReference type="OrthoDB" id="2590867at2759"/>
<comment type="caution">
    <text evidence="2">The sequence shown here is derived from an EMBL/GenBank/DDBJ whole genome shotgun (WGS) entry which is preliminary data.</text>
</comment>
<feature type="compositionally biased region" description="Polar residues" evidence="1">
    <location>
        <begin position="51"/>
        <end position="73"/>
    </location>
</feature>
<dbReference type="Proteomes" id="UP000800235">
    <property type="component" value="Unassembled WGS sequence"/>
</dbReference>
<dbReference type="AlphaFoldDB" id="A0A9P4U536"/>
<evidence type="ECO:0000256" key="1">
    <source>
        <dbReference type="SAM" id="MobiDB-lite"/>
    </source>
</evidence>
<organism evidence="2 3">
    <name type="scientific">Tothia fuscella</name>
    <dbReference type="NCBI Taxonomy" id="1048955"/>
    <lineage>
        <taxon>Eukaryota</taxon>
        <taxon>Fungi</taxon>
        <taxon>Dikarya</taxon>
        <taxon>Ascomycota</taxon>
        <taxon>Pezizomycotina</taxon>
        <taxon>Dothideomycetes</taxon>
        <taxon>Pleosporomycetidae</taxon>
        <taxon>Venturiales</taxon>
        <taxon>Cylindrosympodiaceae</taxon>
        <taxon>Tothia</taxon>
    </lineage>
</organism>
<evidence type="ECO:0000313" key="2">
    <source>
        <dbReference type="EMBL" id="KAF2436567.1"/>
    </source>
</evidence>